<keyword evidence="6" id="KW-0804">Transcription</keyword>
<feature type="compositionally biased region" description="Basic and acidic residues" evidence="15">
    <location>
        <begin position="742"/>
        <end position="765"/>
    </location>
</feature>
<evidence type="ECO:0000256" key="7">
    <source>
        <dbReference type="ARBA" id="ARBA00023187"/>
    </source>
</evidence>
<feature type="region of interest" description="Disordered" evidence="15">
    <location>
        <begin position="503"/>
        <end position="538"/>
    </location>
</feature>
<feature type="compositionally biased region" description="Basic and acidic residues" evidence="15">
    <location>
        <begin position="827"/>
        <end position="836"/>
    </location>
</feature>
<keyword evidence="18" id="KW-1185">Reference proteome</keyword>
<proteinExistence type="inferred from homology"/>
<keyword evidence="8" id="KW-0539">Nucleus</keyword>
<evidence type="ECO:0000256" key="1">
    <source>
        <dbReference type="ARBA" id="ARBA00004496"/>
    </source>
</evidence>
<dbReference type="InterPro" id="IPR039853">
    <property type="entry name" value="Pinin"/>
</dbReference>
<dbReference type="GO" id="GO:0071013">
    <property type="term" value="C:catalytic step 2 spliceosome"/>
    <property type="evidence" value="ECO:0007669"/>
    <property type="project" value="TreeGrafter"/>
</dbReference>
<evidence type="ECO:0000256" key="6">
    <source>
        <dbReference type="ARBA" id="ARBA00023163"/>
    </source>
</evidence>
<feature type="compositionally biased region" description="Basic residues" evidence="15">
    <location>
        <begin position="810"/>
        <end position="826"/>
    </location>
</feature>
<evidence type="ECO:0000256" key="13">
    <source>
        <dbReference type="ARBA" id="ARBA00076700"/>
    </source>
</evidence>
<evidence type="ECO:0000256" key="10">
    <source>
        <dbReference type="ARBA" id="ARBA00034695"/>
    </source>
</evidence>
<feature type="domain" description="Pinin/SDK/MemA protein" evidence="16">
    <location>
        <begin position="354"/>
        <end position="478"/>
    </location>
</feature>
<dbReference type="GeneTree" id="ENSGT00730000111160"/>
<dbReference type="Ensembl" id="ENSOKIT00005045213.1">
    <property type="protein sequence ID" value="ENSOKIP00005042892.1"/>
    <property type="gene ID" value="ENSOKIG00005018092.1"/>
</dbReference>
<feature type="compositionally biased region" description="Basic and acidic residues" evidence="15">
    <location>
        <begin position="844"/>
        <end position="862"/>
    </location>
</feature>
<dbReference type="GO" id="GO:0016607">
    <property type="term" value="C:nuclear speck"/>
    <property type="evidence" value="ECO:0007669"/>
    <property type="project" value="UniProtKB-SubCell"/>
</dbReference>
<feature type="compositionally biased region" description="Basic and acidic residues" evidence="15">
    <location>
        <begin position="557"/>
        <end position="578"/>
    </location>
</feature>
<dbReference type="GO" id="GO:0030057">
    <property type="term" value="C:desmosome"/>
    <property type="evidence" value="ECO:0007669"/>
    <property type="project" value="UniProtKB-SubCell"/>
</dbReference>
<name>A0A8C7MBP7_ONCKI</name>
<comment type="similarity">
    <text evidence="2">Belongs to the pinin family.</text>
</comment>
<dbReference type="PANTHER" id="PTHR12707:SF0">
    <property type="entry name" value="PININ"/>
    <property type="match status" value="1"/>
</dbReference>
<evidence type="ECO:0000313" key="18">
    <source>
        <dbReference type="Proteomes" id="UP000694557"/>
    </source>
</evidence>
<evidence type="ECO:0000259" key="16">
    <source>
        <dbReference type="Pfam" id="PF04696"/>
    </source>
</evidence>
<comment type="similarity">
    <text evidence="9">Belongs to the gemin-2 family.</text>
</comment>
<keyword evidence="5" id="KW-0805">Transcription regulation</keyword>
<feature type="region of interest" description="Disordered" evidence="15">
    <location>
        <begin position="557"/>
        <end position="583"/>
    </location>
</feature>
<dbReference type="Pfam" id="PF04938">
    <property type="entry name" value="SIP1"/>
    <property type="match status" value="1"/>
</dbReference>
<evidence type="ECO:0000256" key="15">
    <source>
        <dbReference type="SAM" id="MobiDB-lite"/>
    </source>
</evidence>
<evidence type="ECO:0000256" key="12">
    <source>
        <dbReference type="ARBA" id="ARBA00076168"/>
    </source>
</evidence>
<feature type="compositionally biased region" description="Basic and acidic residues" evidence="15">
    <location>
        <begin position="873"/>
        <end position="888"/>
    </location>
</feature>
<keyword evidence="4" id="KW-0507">mRNA processing</keyword>
<comment type="subcellular location">
    <subcellularLocation>
        <location evidence="1">Cytoplasm</location>
    </subcellularLocation>
    <subcellularLocation>
        <location evidence="10">Nucleus</location>
        <location evidence="10">Gem</location>
    </subcellularLocation>
</comment>
<dbReference type="GO" id="GO:0000387">
    <property type="term" value="P:spliceosomal snRNP assembly"/>
    <property type="evidence" value="ECO:0007669"/>
    <property type="project" value="InterPro"/>
</dbReference>
<gene>
    <name evidence="17" type="primary">PNN</name>
    <name evidence="17" type="synonym">LOC109904213</name>
</gene>
<feature type="compositionally biased region" description="Low complexity" evidence="15">
    <location>
        <begin position="770"/>
        <end position="809"/>
    </location>
</feature>
<keyword evidence="3" id="KW-0963">Cytoplasm</keyword>
<accession>A0A8C7MBP7</accession>
<organism evidence="17 18">
    <name type="scientific">Oncorhynchus kisutch</name>
    <name type="common">Coho salmon</name>
    <name type="synonym">Salmo kisutch</name>
    <dbReference type="NCBI Taxonomy" id="8019"/>
    <lineage>
        <taxon>Eukaryota</taxon>
        <taxon>Metazoa</taxon>
        <taxon>Chordata</taxon>
        <taxon>Craniata</taxon>
        <taxon>Vertebrata</taxon>
        <taxon>Euteleostomi</taxon>
        <taxon>Actinopterygii</taxon>
        <taxon>Neopterygii</taxon>
        <taxon>Teleostei</taxon>
        <taxon>Protacanthopterygii</taxon>
        <taxon>Salmoniformes</taxon>
        <taxon>Salmonidae</taxon>
        <taxon>Salmoninae</taxon>
        <taxon>Oncorhynchus</taxon>
    </lineage>
</organism>
<feature type="compositionally biased region" description="Polar residues" evidence="15">
    <location>
        <begin position="714"/>
        <end position="723"/>
    </location>
</feature>
<feature type="compositionally biased region" description="Basic and acidic residues" evidence="15">
    <location>
        <begin position="629"/>
        <end position="647"/>
    </location>
</feature>
<evidence type="ECO:0000256" key="8">
    <source>
        <dbReference type="ARBA" id="ARBA00023242"/>
    </source>
</evidence>
<dbReference type="FunFam" id="1.20.58.1070:FF:000001">
    <property type="entry name" value="Gem-associated protein 2"/>
    <property type="match status" value="1"/>
</dbReference>
<feature type="compositionally biased region" description="Basic and acidic residues" evidence="15">
    <location>
        <begin position="306"/>
        <end position="316"/>
    </location>
</feature>
<dbReference type="GO" id="GO:0097504">
    <property type="term" value="C:Gemini of Cajal bodies"/>
    <property type="evidence" value="ECO:0007669"/>
    <property type="project" value="UniProtKB-SubCell"/>
</dbReference>
<evidence type="ECO:0000256" key="5">
    <source>
        <dbReference type="ARBA" id="ARBA00023015"/>
    </source>
</evidence>
<evidence type="ECO:0000256" key="14">
    <source>
        <dbReference type="SAM" id="Coils"/>
    </source>
</evidence>
<protein>
    <recommendedName>
        <fullName evidence="11">Gem-associated protein 2</fullName>
    </recommendedName>
    <alternativeName>
        <fullName evidence="12">Component of gems 2</fullName>
    </alternativeName>
    <alternativeName>
        <fullName evidence="13">Survival of motor neuron protein-interacting protein 1</fullName>
    </alternativeName>
</protein>
<evidence type="ECO:0000256" key="9">
    <source>
        <dbReference type="ARBA" id="ARBA00025758"/>
    </source>
</evidence>
<dbReference type="Pfam" id="PF04696">
    <property type="entry name" value="Pinin_SDK_memA"/>
    <property type="match status" value="1"/>
</dbReference>
<dbReference type="GO" id="GO:0005737">
    <property type="term" value="C:cytoplasm"/>
    <property type="evidence" value="ECO:0007669"/>
    <property type="project" value="UniProtKB-SubCell"/>
</dbReference>
<dbReference type="PANTHER" id="PTHR12707">
    <property type="entry name" value="PINN"/>
    <property type="match status" value="1"/>
</dbReference>
<evidence type="ECO:0000256" key="3">
    <source>
        <dbReference type="ARBA" id="ARBA00022490"/>
    </source>
</evidence>
<dbReference type="InterPro" id="IPR006786">
    <property type="entry name" value="Pinin_SDK_MemA"/>
</dbReference>
<feature type="compositionally biased region" description="Basic and acidic residues" evidence="15">
    <location>
        <begin position="511"/>
        <end position="525"/>
    </location>
</feature>
<sequence>MKSDVEELMPRLLPVETCDTGEDFNLNEPPRNPQEYLRQVQLEASLCPDVVVAKIDPKKLRKKQSVNVSLTGCQAAPQGFSPSLKWQRQQVSNFSEIRQSISKHRQHWSAHALDDNVLMPKQDAEEQWKKFCLGEFFYLNSPPIDPGAEDRGLDYVKVGFPPFLSIVSRLNQATISAVLEYLINWFEEREFVPQLGRWLYALLACLEKPLLPEAHSLIRQLARRSSEVRANLESQEDERLSPLNLMICLVARPGQARRPTIPGVGGRGRGINLLRRGLSDIGGGPGGPPAKQRDIEVALLRLAGDQRARRDSRHDSDAEDDDDVKKPALQSSVVATSKERTRRDLIQDQTMDERGKQRNRRMFGLLMGTLQKFKQESNVATDRQKKRIEIEQKLEVQAEQERKKVEGERRELFDERRAKQTELKLLEQKVELAHLQEEWNEHNTKIVKYIRTKTKPPIFYLPGRMCSATQKLFDESQKKMNVMFEERCEAFAEYLNKMEARPRRQSLRDNALGKDLKKEEQEEGKPTGQVVKATGNRFNVEMEDEATLEGDVGVKCKEDRKKKPGEKVREQAPKKGENEENGQDIRIIEFREVEEQMEVTAVVREAEWQVGDQDKKMENSLVIGGAEVDNEKESEQQQQVKVEKENKPLQNQDPTAVSDDQEKSFEMQPTEDEEPHTEVSIPLLSEPNPSLEVSDGASIAPEVQIPLLEAGTEPLTTEQSQEADQGAMKQTVDVQPAQYDAAPKELEPLIEESSRGRGKSKDKGDGGGSSSSSSSSSGSSSSGSSGSSSGSSSRSSSSSGSSSSSSSSRSRSRGRKDRKHRRKPSERKKGGGDKSQKSSMASGRESKGSKEKGSKSDRKRTSSEGCRSGKMSSRSDRDRKSDRKEKRR</sequence>
<evidence type="ECO:0000256" key="4">
    <source>
        <dbReference type="ARBA" id="ARBA00022664"/>
    </source>
</evidence>
<dbReference type="InterPro" id="IPR035426">
    <property type="entry name" value="Gemin2/Brr1"/>
</dbReference>
<dbReference type="Proteomes" id="UP000694557">
    <property type="component" value="Unassembled WGS sequence"/>
</dbReference>
<dbReference type="Gene3D" id="1.20.58.1070">
    <property type="match status" value="1"/>
</dbReference>
<reference evidence="17" key="2">
    <citation type="submission" date="2025-09" db="UniProtKB">
        <authorList>
            <consortium name="Ensembl"/>
        </authorList>
    </citation>
    <scope>IDENTIFICATION</scope>
</reference>
<feature type="compositionally biased region" description="Basic and acidic residues" evidence="15">
    <location>
        <begin position="607"/>
        <end position="618"/>
    </location>
</feature>
<feature type="region of interest" description="Disordered" evidence="15">
    <location>
        <begin position="306"/>
        <end position="340"/>
    </location>
</feature>
<reference evidence="17" key="1">
    <citation type="submission" date="2025-08" db="UniProtKB">
        <authorList>
            <consortium name="Ensembl"/>
        </authorList>
    </citation>
    <scope>IDENTIFICATION</scope>
</reference>
<dbReference type="AlphaFoldDB" id="A0A8C7MBP7"/>
<evidence type="ECO:0000313" key="17">
    <source>
        <dbReference type="Ensembl" id="ENSOKIP00005042892.1"/>
    </source>
</evidence>
<dbReference type="Gene3D" id="1.20.5.220">
    <property type="match status" value="1"/>
</dbReference>
<evidence type="ECO:0000256" key="11">
    <source>
        <dbReference type="ARBA" id="ARBA00047179"/>
    </source>
</evidence>
<dbReference type="GO" id="GO:0003677">
    <property type="term" value="F:DNA binding"/>
    <property type="evidence" value="ECO:0007669"/>
    <property type="project" value="UniProtKB-KW"/>
</dbReference>
<keyword evidence="14" id="KW-0175">Coiled coil</keyword>
<keyword evidence="7" id="KW-0508">mRNA splicing</keyword>
<evidence type="ECO:0000256" key="2">
    <source>
        <dbReference type="ARBA" id="ARBA00010386"/>
    </source>
</evidence>
<feature type="region of interest" description="Disordered" evidence="15">
    <location>
        <begin position="607"/>
        <end position="888"/>
    </location>
</feature>
<feature type="coiled-coil region" evidence="14">
    <location>
        <begin position="388"/>
        <end position="438"/>
    </location>
</feature>